<dbReference type="Pfam" id="PF25600">
    <property type="entry name" value="TRIM_CC"/>
    <property type="match status" value="1"/>
</dbReference>
<dbReference type="Gene3D" id="4.10.830.40">
    <property type="match status" value="1"/>
</dbReference>
<feature type="region of interest" description="Disordered" evidence="6">
    <location>
        <begin position="328"/>
        <end position="377"/>
    </location>
</feature>
<dbReference type="InterPro" id="IPR027370">
    <property type="entry name" value="Znf-RING_euk"/>
</dbReference>
<evidence type="ECO:0000256" key="7">
    <source>
        <dbReference type="SAM" id="SignalP"/>
    </source>
</evidence>
<dbReference type="AlphaFoldDB" id="A0A8C4ZW39"/>
<evidence type="ECO:0000259" key="8">
    <source>
        <dbReference type="PROSITE" id="PS50089"/>
    </source>
</evidence>
<keyword evidence="5" id="KW-0175">Coiled coil</keyword>
<evidence type="ECO:0000313" key="10">
    <source>
        <dbReference type="Ensembl" id="ENSGMOP00000023127.1"/>
    </source>
</evidence>
<dbReference type="PROSITE" id="PS50119">
    <property type="entry name" value="ZF_BBOX"/>
    <property type="match status" value="1"/>
</dbReference>
<reference evidence="10" key="2">
    <citation type="submission" date="2025-09" db="UniProtKB">
        <authorList>
            <consortium name="Ensembl"/>
        </authorList>
    </citation>
    <scope>IDENTIFICATION</scope>
</reference>
<reference evidence="10" key="1">
    <citation type="submission" date="2025-08" db="UniProtKB">
        <authorList>
            <consortium name="Ensembl"/>
        </authorList>
    </citation>
    <scope>IDENTIFICATION</scope>
</reference>
<feature type="domain" description="B box-type" evidence="9">
    <location>
        <begin position="155"/>
        <end position="195"/>
    </location>
</feature>
<dbReference type="SUPFAM" id="SSF57845">
    <property type="entry name" value="B-box zinc-binding domain"/>
    <property type="match status" value="1"/>
</dbReference>
<dbReference type="SUPFAM" id="SSF57850">
    <property type="entry name" value="RING/U-box"/>
    <property type="match status" value="1"/>
</dbReference>
<keyword evidence="3" id="KW-0862">Zinc</keyword>
<feature type="coiled-coil region" evidence="5">
    <location>
        <begin position="199"/>
        <end position="237"/>
    </location>
</feature>
<dbReference type="Gene3D" id="3.30.160.60">
    <property type="entry name" value="Classic Zinc Finger"/>
    <property type="match status" value="1"/>
</dbReference>
<dbReference type="SUPFAM" id="SSF48371">
    <property type="entry name" value="ARM repeat"/>
    <property type="match status" value="1"/>
</dbReference>
<feature type="compositionally biased region" description="Basic and acidic residues" evidence="6">
    <location>
        <begin position="328"/>
        <end position="340"/>
    </location>
</feature>
<dbReference type="Pfam" id="PF00643">
    <property type="entry name" value="zf-B_box"/>
    <property type="match status" value="1"/>
</dbReference>
<dbReference type="GO" id="GO:0008270">
    <property type="term" value="F:zinc ion binding"/>
    <property type="evidence" value="ECO:0007669"/>
    <property type="project" value="UniProtKB-KW"/>
</dbReference>
<keyword evidence="7" id="KW-0732">Signal</keyword>
<name>A0A8C4ZW39_GADMO</name>
<evidence type="ECO:0000256" key="3">
    <source>
        <dbReference type="ARBA" id="ARBA00022833"/>
    </source>
</evidence>
<dbReference type="CDD" id="cd19769">
    <property type="entry name" value="Bbox2_TRIM16-like"/>
    <property type="match status" value="1"/>
</dbReference>
<protein>
    <recommendedName>
        <fullName evidence="12">E3 ubiquitin/ISG15 ligase TRIM25-like</fullName>
    </recommendedName>
</protein>
<dbReference type="Gene3D" id="1.25.40.180">
    <property type="match status" value="1"/>
</dbReference>
<evidence type="ECO:0000256" key="2">
    <source>
        <dbReference type="ARBA" id="ARBA00022771"/>
    </source>
</evidence>
<keyword evidence="2 4" id="KW-0863">Zinc-finger</keyword>
<keyword evidence="1" id="KW-0479">Metal-binding</keyword>
<evidence type="ECO:0000256" key="4">
    <source>
        <dbReference type="PROSITE-ProRule" id="PRU00024"/>
    </source>
</evidence>
<dbReference type="Ensembl" id="ENSGMOT00000062979.1">
    <property type="protein sequence ID" value="ENSGMOP00000023127.1"/>
    <property type="gene ID" value="ENSGMOG00000033023.1"/>
</dbReference>
<evidence type="ECO:0000256" key="1">
    <source>
        <dbReference type="ARBA" id="ARBA00022723"/>
    </source>
</evidence>
<evidence type="ECO:0000256" key="6">
    <source>
        <dbReference type="SAM" id="MobiDB-lite"/>
    </source>
</evidence>
<proteinExistence type="predicted"/>
<dbReference type="Gene3D" id="3.30.40.10">
    <property type="entry name" value="Zinc/RING finger domain, C3HC4 (zinc finger)"/>
    <property type="match status" value="1"/>
</dbReference>
<evidence type="ECO:0000313" key="11">
    <source>
        <dbReference type="Proteomes" id="UP000694546"/>
    </source>
</evidence>
<dbReference type="InterPro" id="IPR058030">
    <property type="entry name" value="TRIM8/14/16/25/29/45/65_CC"/>
</dbReference>
<feature type="compositionally biased region" description="Low complexity" evidence="6">
    <location>
        <begin position="445"/>
        <end position="457"/>
    </location>
</feature>
<dbReference type="OMA" id="MCESCEN"/>
<dbReference type="PROSITE" id="PS00518">
    <property type="entry name" value="ZF_RING_1"/>
    <property type="match status" value="1"/>
</dbReference>
<organism evidence="10 11">
    <name type="scientific">Gadus morhua</name>
    <name type="common">Atlantic cod</name>
    <dbReference type="NCBI Taxonomy" id="8049"/>
    <lineage>
        <taxon>Eukaryota</taxon>
        <taxon>Metazoa</taxon>
        <taxon>Chordata</taxon>
        <taxon>Craniata</taxon>
        <taxon>Vertebrata</taxon>
        <taxon>Euteleostomi</taxon>
        <taxon>Actinopterygii</taxon>
        <taxon>Neopterygii</taxon>
        <taxon>Teleostei</taxon>
        <taxon>Neoteleostei</taxon>
        <taxon>Acanthomorphata</taxon>
        <taxon>Zeiogadaria</taxon>
        <taxon>Gadariae</taxon>
        <taxon>Gadiformes</taxon>
        <taxon>Gadoidei</taxon>
        <taxon>Gadidae</taxon>
        <taxon>Gadus</taxon>
    </lineage>
</organism>
<dbReference type="PROSITE" id="PS50089">
    <property type="entry name" value="ZF_RING_2"/>
    <property type="match status" value="1"/>
</dbReference>
<keyword evidence="11" id="KW-1185">Reference proteome</keyword>
<dbReference type="PANTHER" id="PTHR25465:SF32">
    <property type="entry name" value="BLOODTHIRSTY-RELATED GENE FAMILY, MEMBER 16 ISOFORM X1-RELATED"/>
    <property type="match status" value="1"/>
</dbReference>
<dbReference type="InterPro" id="IPR000315">
    <property type="entry name" value="Znf_B-box"/>
</dbReference>
<dbReference type="SMART" id="SM00184">
    <property type="entry name" value="RING"/>
    <property type="match status" value="1"/>
</dbReference>
<dbReference type="InterPro" id="IPR016024">
    <property type="entry name" value="ARM-type_fold"/>
</dbReference>
<sequence>MLCGFINLICFLGMASAISWSEEDFSCSICLDVFNSPVSTPCGHNFCRTCITTFWADQAQYKCPVCNALFHTRPDLQVNTFISGMVDRFRSYVLVKEPPCVDAGEVPCDVCTGPQLKALKSCLMCFMSYCHTHLEPHRRVARLKTHRLVDAMDRLEDRMCKKHNRLLELFCQTEQVCVCVFCTEGLHRSHPVVPLKEEYEVKTAQLGKIEAEVQQMIEERQRKIQGIKDTVDRIKADADRELADGVQVLTALKHCVEKYQDDLNQTVKEKLKSTEKEAEGLIKEQTFRSLKNPPPTRDWTMVEVLPPPYEGTLRRSLEQLEETLDIEMKKLPDLKPDGKKSSTHGHGRATPPPAGEGTTQDHHQHVPGQGRAAEQGGAGLEADVKKAMRAGRGEPEEPAGDLKTQELFKRVRSLLNKLTPQMFQPLMKQVTELQIDTEERLKGVTTLSSRRPSRSPTSPWPTPICAAA</sequence>
<dbReference type="Proteomes" id="UP000694546">
    <property type="component" value="Chromosome 23"/>
</dbReference>
<dbReference type="Pfam" id="PF13445">
    <property type="entry name" value="zf-RING_UBOX"/>
    <property type="match status" value="1"/>
</dbReference>
<dbReference type="InterPro" id="IPR001841">
    <property type="entry name" value="Znf_RING"/>
</dbReference>
<feature type="region of interest" description="Disordered" evidence="6">
    <location>
        <begin position="443"/>
        <end position="468"/>
    </location>
</feature>
<evidence type="ECO:0000259" key="9">
    <source>
        <dbReference type="PROSITE" id="PS50119"/>
    </source>
</evidence>
<dbReference type="InterPro" id="IPR051051">
    <property type="entry name" value="E3_ubiq-ligase_TRIM/RNF"/>
</dbReference>
<accession>A0A8C4ZW39</accession>
<feature type="domain" description="RING-type" evidence="8">
    <location>
        <begin position="27"/>
        <end position="67"/>
    </location>
</feature>
<feature type="signal peptide" evidence="7">
    <location>
        <begin position="1"/>
        <end position="17"/>
    </location>
</feature>
<dbReference type="PANTHER" id="PTHR25465">
    <property type="entry name" value="B-BOX DOMAIN CONTAINING"/>
    <property type="match status" value="1"/>
</dbReference>
<dbReference type="InterPro" id="IPR017907">
    <property type="entry name" value="Znf_RING_CS"/>
</dbReference>
<dbReference type="GeneTree" id="ENSGT01040000240400"/>
<evidence type="ECO:0000256" key="5">
    <source>
        <dbReference type="SAM" id="Coils"/>
    </source>
</evidence>
<feature type="chain" id="PRO_5047394221" description="E3 ubiquitin/ISG15 ligase TRIM25-like" evidence="7">
    <location>
        <begin position="18"/>
        <end position="468"/>
    </location>
</feature>
<dbReference type="SMART" id="SM00336">
    <property type="entry name" value="BBOX"/>
    <property type="match status" value="1"/>
</dbReference>
<dbReference type="InterPro" id="IPR013083">
    <property type="entry name" value="Znf_RING/FYVE/PHD"/>
</dbReference>
<evidence type="ECO:0008006" key="12">
    <source>
        <dbReference type="Google" id="ProtNLM"/>
    </source>
</evidence>